<dbReference type="InterPro" id="IPR036188">
    <property type="entry name" value="FAD/NAD-bd_sf"/>
</dbReference>
<dbReference type="Proteomes" id="UP000256779">
    <property type="component" value="Unassembled WGS sequence"/>
</dbReference>
<reference evidence="3 4" key="1">
    <citation type="submission" date="2018-07" db="EMBL/GenBank/DDBJ databases">
        <title>Genomic Encyclopedia of Type Strains, Phase IV (KMG-IV): sequencing the most valuable type-strain genomes for metagenomic binning, comparative biology and taxonomic classification.</title>
        <authorList>
            <person name="Goeker M."/>
        </authorList>
    </citation>
    <scope>NUCLEOTIDE SEQUENCE [LARGE SCALE GENOMIC DNA]</scope>
    <source>
        <strain evidence="3 4">DSM 4134</strain>
    </source>
</reference>
<dbReference type="GO" id="GO:0005737">
    <property type="term" value="C:cytoplasm"/>
    <property type="evidence" value="ECO:0007669"/>
    <property type="project" value="TreeGrafter"/>
</dbReference>
<sequence length="397" mass="44101">MKTITVIGGGIVGQFTAYYLSQAGFQVTVIDDLPAMPPASAGNCGLVRPSRVNPINSWHTLFQGLRWMGKKDAPLSIKPQLDYQFVKWFVAFAWHCRRSSVAQAAVARQQLLDKSWALYEDFFSKESVQSTWGKKGLLYTCITQDGVDYLRHDNEALPFPERHSRILSAQEVREIEPLVSEQVVGGGYCEVDGWLNPTDLLHDIRQINERQGVRFMNAQVDQLISKNRKVVAARCPNNEVSSEHFVLCAGAKSVPLARQVGEYLPVQPAKGYNLTCSTPLAQQPNLPVYMLEKKVVATPWSNGFRIGSTMEFSGYDLSLNPDRLNALKQAAESYMDISLDQVRMEPWAGWRPMASGGAPIIRPSRKMKNLTIATGHGMLGLSMAPATGLMVQEIIAK</sequence>
<dbReference type="SUPFAM" id="SSF51905">
    <property type="entry name" value="FAD/NAD(P)-binding domain"/>
    <property type="match status" value="1"/>
</dbReference>
<comment type="caution">
    <text evidence="3">The sequence shown here is derived from an EMBL/GenBank/DDBJ whole genome shotgun (WGS) entry which is preliminary data.</text>
</comment>
<dbReference type="PANTHER" id="PTHR13847:SF289">
    <property type="entry name" value="GLYCINE OXIDASE"/>
    <property type="match status" value="1"/>
</dbReference>
<protein>
    <submittedName>
        <fullName evidence="3">Glycine/D-amino acid oxidase-like deaminating enzyme</fullName>
    </submittedName>
</protein>
<gene>
    <name evidence="3" type="ORF">C7460_12467</name>
</gene>
<organism evidence="3 4">
    <name type="scientific">Marinoscillum furvescens DSM 4134</name>
    <dbReference type="NCBI Taxonomy" id="1122208"/>
    <lineage>
        <taxon>Bacteria</taxon>
        <taxon>Pseudomonadati</taxon>
        <taxon>Bacteroidota</taxon>
        <taxon>Cytophagia</taxon>
        <taxon>Cytophagales</taxon>
        <taxon>Reichenbachiellaceae</taxon>
        <taxon>Marinoscillum</taxon>
    </lineage>
</organism>
<dbReference type="Pfam" id="PF01266">
    <property type="entry name" value="DAO"/>
    <property type="match status" value="1"/>
</dbReference>
<accession>A0A3D9KXJ1</accession>
<proteinExistence type="predicted"/>
<dbReference type="EMBL" id="QREG01000024">
    <property type="protein sequence ID" value="RED93657.1"/>
    <property type="molecule type" value="Genomic_DNA"/>
</dbReference>
<keyword evidence="4" id="KW-1185">Reference proteome</keyword>
<dbReference type="RefSeq" id="WP_115869886.1">
    <property type="nucleotide sequence ID" value="NZ_QREG01000024.1"/>
</dbReference>
<dbReference type="PANTHER" id="PTHR13847">
    <property type="entry name" value="SARCOSINE DEHYDROGENASE-RELATED"/>
    <property type="match status" value="1"/>
</dbReference>
<feature type="domain" description="FAD dependent oxidoreductase" evidence="2">
    <location>
        <begin position="4"/>
        <end position="392"/>
    </location>
</feature>
<evidence type="ECO:0000259" key="2">
    <source>
        <dbReference type="Pfam" id="PF01266"/>
    </source>
</evidence>
<evidence type="ECO:0000256" key="1">
    <source>
        <dbReference type="ARBA" id="ARBA00023002"/>
    </source>
</evidence>
<dbReference type="AlphaFoldDB" id="A0A3D9KXJ1"/>
<evidence type="ECO:0000313" key="3">
    <source>
        <dbReference type="EMBL" id="RED93657.1"/>
    </source>
</evidence>
<dbReference type="GO" id="GO:0016491">
    <property type="term" value="F:oxidoreductase activity"/>
    <property type="evidence" value="ECO:0007669"/>
    <property type="project" value="UniProtKB-KW"/>
</dbReference>
<dbReference type="Gene3D" id="3.50.50.60">
    <property type="entry name" value="FAD/NAD(P)-binding domain"/>
    <property type="match status" value="2"/>
</dbReference>
<dbReference type="SUPFAM" id="SSF54373">
    <property type="entry name" value="FAD-linked reductases, C-terminal domain"/>
    <property type="match status" value="1"/>
</dbReference>
<evidence type="ECO:0000313" key="4">
    <source>
        <dbReference type="Proteomes" id="UP000256779"/>
    </source>
</evidence>
<keyword evidence="1" id="KW-0560">Oxidoreductase</keyword>
<name>A0A3D9KXJ1_MARFU</name>
<dbReference type="InterPro" id="IPR006076">
    <property type="entry name" value="FAD-dep_OxRdtase"/>
</dbReference>
<dbReference type="OrthoDB" id="9794226at2"/>
<dbReference type="Gene3D" id="3.30.9.10">
    <property type="entry name" value="D-Amino Acid Oxidase, subunit A, domain 2"/>
    <property type="match status" value="1"/>
</dbReference>